<dbReference type="Gene3D" id="6.10.250.330">
    <property type="match status" value="1"/>
</dbReference>
<comment type="similarity">
    <text evidence="1 2">Belongs to the phD/YefM antitoxin family.</text>
</comment>
<dbReference type="InterPro" id="IPR036165">
    <property type="entry name" value="YefM-like_sf"/>
</dbReference>
<dbReference type="EMBL" id="BAABEO010000022">
    <property type="protein sequence ID" value="GAA3692692.1"/>
    <property type="molecule type" value="Genomic_DNA"/>
</dbReference>
<organism evidence="3 4">
    <name type="scientific">Arthrobacter ginkgonis</name>
    <dbReference type="NCBI Taxonomy" id="1630594"/>
    <lineage>
        <taxon>Bacteria</taxon>
        <taxon>Bacillati</taxon>
        <taxon>Actinomycetota</taxon>
        <taxon>Actinomycetes</taxon>
        <taxon>Micrococcales</taxon>
        <taxon>Micrococcaceae</taxon>
        <taxon>Arthrobacter</taxon>
    </lineage>
</organism>
<protein>
    <recommendedName>
        <fullName evidence="2">Antitoxin</fullName>
    </recommendedName>
</protein>
<accession>A0ABP7CPN5</accession>
<dbReference type="InterPro" id="IPR006442">
    <property type="entry name" value="Antitoxin_Phd/YefM"/>
</dbReference>
<gene>
    <name evidence="3" type="primary">yefM</name>
    <name evidence="3" type="ORF">GCM10023081_32620</name>
</gene>
<dbReference type="Proteomes" id="UP001500752">
    <property type="component" value="Unassembled WGS sequence"/>
</dbReference>
<comment type="function">
    <text evidence="2">Antitoxin component of a type II toxin-antitoxin (TA) system.</text>
</comment>
<sequence length="97" mass="10721">MLVPAYEILKMRVSERGESVKHITEASLQSRLAETLDQVTEDCEAIVVTRSGKNAVVLVPQAEYASLVETAWLLSTPANARRLLQSVDQLNARRDIG</sequence>
<dbReference type="InterPro" id="IPR051405">
    <property type="entry name" value="phD/YefM_antitoxin"/>
</dbReference>
<reference evidence="4" key="1">
    <citation type="journal article" date="2019" name="Int. J. Syst. Evol. Microbiol.">
        <title>The Global Catalogue of Microorganisms (GCM) 10K type strain sequencing project: providing services to taxonomists for standard genome sequencing and annotation.</title>
        <authorList>
            <consortium name="The Broad Institute Genomics Platform"/>
            <consortium name="The Broad Institute Genome Sequencing Center for Infectious Disease"/>
            <person name="Wu L."/>
            <person name="Ma J."/>
        </authorList>
    </citation>
    <scope>NUCLEOTIDE SEQUENCE [LARGE SCALE GENOMIC DNA]</scope>
    <source>
        <strain evidence="4">JCM 30742</strain>
    </source>
</reference>
<proteinExistence type="inferred from homology"/>
<dbReference type="Gene3D" id="3.40.1620.10">
    <property type="entry name" value="YefM-like domain"/>
    <property type="match status" value="1"/>
</dbReference>
<evidence type="ECO:0000313" key="4">
    <source>
        <dbReference type="Proteomes" id="UP001500752"/>
    </source>
</evidence>
<dbReference type="SUPFAM" id="SSF143120">
    <property type="entry name" value="YefM-like"/>
    <property type="match status" value="1"/>
</dbReference>
<dbReference type="NCBIfam" id="TIGR01552">
    <property type="entry name" value="phd_fam"/>
    <property type="match status" value="1"/>
</dbReference>
<evidence type="ECO:0000313" key="3">
    <source>
        <dbReference type="EMBL" id="GAA3692692.1"/>
    </source>
</evidence>
<dbReference type="PANTHER" id="PTHR33713">
    <property type="entry name" value="ANTITOXIN YAFN-RELATED"/>
    <property type="match status" value="1"/>
</dbReference>
<dbReference type="PANTHER" id="PTHR33713:SF6">
    <property type="entry name" value="ANTITOXIN YEFM"/>
    <property type="match status" value="1"/>
</dbReference>
<comment type="caution">
    <text evidence="3">The sequence shown here is derived from an EMBL/GenBank/DDBJ whole genome shotgun (WGS) entry which is preliminary data.</text>
</comment>
<name>A0ABP7CPN5_9MICC</name>
<dbReference type="Pfam" id="PF02604">
    <property type="entry name" value="PhdYeFM_antitox"/>
    <property type="match status" value="1"/>
</dbReference>
<keyword evidence="4" id="KW-1185">Reference proteome</keyword>
<evidence type="ECO:0000256" key="2">
    <source>
        <dbReference type="RuleBase" id="RU362080"/>
    </source>
</evidence>
<evidence type="ECO:0000256" key="1">
    <source>
        <dbReference type="ARBA" id="ARBA00009981"/>
    </source>
</evidence>